<evidence type="ECO:0000256" key="1">
    <source>
        <dbReference type="SAM" id="MobiDB-lite"/>
    </source>
</evidence>
<feature type="region of interest" description="Disordered" evidence="1">
    <location>
        <begin position="1"/>
        <end position="37"/>
    </location>
</feature>
<organism evidence="2 3">
    <name type="scientific">Vitis vinifera</name>
    <name type="common">Grape</name>
    <dbReference type="NCBI Taxonomy" id="29760"/>
    <lineage>
        <taxon>Eukaryota</taxon>
        <taxon>Viridiplantae</taxon>
        <taxon>Streptophyta</taxon>
        <taxon>Embryophyta</taxon>
        <taxon>Tracheophyta</taxon>
        <taxon>Spermatophyta</taxon>
        <taxon>Magnoliopsida</taxon>
        <taxon>eudicotyledons</taxon>
        <taxon>Gunneridae</taxon>
        <taxon>Pentapetalae</taxon>
        <taxon>rosids</taxon>
        <taxon>Vitales</taxon>
        <taxon>Vitaceae</taxon>
        <taxon>Viteae</taxon>
        <taxon>Vitis</taxon>
    </lineage>
</organism>
<sequence length="166" mass="18338">MQLPDSGEVVSVTEPVKDDQSKPLDAASTGENNADDQSILDVSGRNLEFSVLENCESTVEGLYVYKNVFNLIPQRLGELGRLKMLKFFANEINLFPPEFRNLVGLECLQVKLSSPGLNGLPLHKLRGLKELELCKVPPRPSAFPLLSEIAGLKCLTKLSVCHFSIR</sequence>
<proteinExistence type="predicted"/>
<dbReference type="Gene3D" id="3.80.10.10">
    <property type="entry name" value="Ribonuclease Inhibitor"/>
    <property type="match status" value="1"/>
</dbReference>
<evidence type="ECO:0000313" key="3">
    <source>
        <dbReference type="Proteomes" id="UP000288805"/>
    </source>
</evidence>
<comment type="caution">
    <text evidence="2">The sequence shown here is derived from an EMBL/GenBank/DDBJ whole genome shotgun (WGS) entry which is preliminary data.</text>
</comment>
<dbReference type="EMBL" id="QGNW01001107">
    <property type="protein sequence ID" value="RVW55858.1"/>
    <property type="molecule type" value="Genomic_DNA"/>
</dbReference>
<protein>
    <submittedName>
        <fullName evidence="2">Uncharacterized protein</fullName>
    </submittedName>
</protein>
<gene>
    <name evidence="2" type="ORF">CK203_075722</name>
</gene>
<reference evidence="2 3" key="1">
    <citation type="journal article" date="2018" name="PLoS Genet.">
        <title>Population sequencing reveals clonal diversity and ancestral inbreeding in the grapevine cultivar Chardonnay.</title>
        <authorList>
            <person name="Roach M.J."/>
            <person name="Johnson D.L."/>
            <person name="Bohlmann J."/>
            <person name="van Vuuren H.J."/>
            <person name="Jones S.J."/>
            <person name="Pretorius I.S."/>
            <person name="Schmidt S.A."/>
            <person name="Borneman A.R."/>
        </authorList>
    </citation>
    <scope>NUCLEOTIDE SEQUENCE [LARGE SCALE GENOMIC DNA]</scope>
    <source>
        <strain evidence="3">cv. Chardonnay</strain>
        <tissue evidence="2">Leaf</tissue>
    </source>
</reference>
<accession>A0A438F769</accession>
<dbReference type="InterPro" id="IPR032675">
    <property type="entry name" value="LRR_dom_sf"/>
</dbReference>
<evidence type="ECO:0000313" key="2">
    <source>
        <dbReference type="EMBL" id="RVW55858.1"/>
    </source>
</evidence>
<dbReference type="AlphaFoldDB" id="A0A438F769"/>
<name>A0A438F769_VITVI</name>
<dbReference type="SUPFAM" id="SSF52058">
    <property type="entry name" value="L domain-like"/>
    <property type="match status" value="1"/>
</dbReference>
<dbReference type="Proteomes" id="UP000288805">
    <property type="component" value="Unassembled WGS sequence"/>
</dbReference>